<sequence length="393" mass="46174">MINELLDDQRYDIEFNGHLTNHVKHAVIALSGLGVPEERIAWYYRRYAAMTPYGMGLEPPRKARYQIDSANWRSLRGKRSSFSAYCDFFRQQIREQGREQVLASYLPELIDGWVGSLTHGTIHLGWALLAEHEVMIVEGLAYMAYSYVPCHHRRSQYDPRLGEPRVFDSVLRLANCWQQRREEMLAWQSAVIETPAEEIKARIHPELQRSGLQYRIACVLEQGHEEIYRQPEWLTQQSLEQVWVQFYQTVTLIYLTTPGNFLLLHLLTSLLAMEQIARHLPEQEARDVLCSYWVGMQCMLFATDSLAHPDKLQSLQHLYADEYDDIRDPLWEREWQQLTARAVEEEEEHNPKLVYVMKLLWLRTKCTLYRATAHQFTTTPQLPPSFEHAPNLE</sequence>
<keyword evidence="1" id="KW-0560">Oxidoreductase</keyword>
<reference evidence="2 3" key="1">
    <citation type="submission" date="2018-06" db="EMBL/GenBank/DDBJ databases">
        <authorList>
            <consortium name="Pathogen Informatics"/>
            <person name="Doyle S."/>
        </authorList>
    </citation>
    <scope>NUCLEOTIDE SEQUENCE [LARGE SCALE GENOMIC DNA]</scope>
    <source>
        <strain evidence="2 3">NCTC11544</strain>
    </source>
</reference>
<proteinExistence type="predicted"/>
<dbReference type="AlphaFoldDB" id="A0A379YJ19"/>
<evidence type="ECO:0008006" key="4">
    <source>
        <dbReference type="Google" id="ProtNLM"/>
    </source>
</evidence>
<evidence type="ECO:0000256" key="1">
    <source>
        <dbReference type="ARBA" id="ARBA00023002"/>
    </source>
</evidence>
<accession>A0A379YJ19</accession>
<dbReference type="EMBL" id="UGYN01000002">
    <property type="protein sequence ID" value="SUI45210.1"/>
    <property type="molecule type" value="Genomic_DNA"/>
</dbReference>
<gene>
    <name evidence="2" type="ORF">NCTC11544_00479</name>
</gene>
<organism evidence="2 3">
    <name type="scientific">Serratia quinivorans</name>
    <dbReference type="NCBI Taxonomy" id="137545"/>
    <lineage>
        <taxon>Bacteria</taxon>
        <taxon>Pseudomonadati</taxon>
        <taxon>Pseudomonadota</taxon>
        <taxon>Gammaproteobacteria</taxon>
        <taxon>Enterobacterales</taxon>
        <taxon>Yersiniaceae</taxon>
        <taxon>Serratia</taxon>
    </lineage>
</organism>
<dbReference type="GO" id="GO:0016491">
    <property type="term" value="F:oxidoreductase activity"/>
    <property type="evidence" value="ECO:0007669"/>
    <property type="project" value="UniProtKB-KW"/>
</dbReference>
<name>A0A379YJ19_9GAMM</name>
<dbReference type="Pfam" id="PF14027">
    <property type="entry name" value="Questin_oxidase"/>
    <property type="match status" value="1"/>
</dbReference>
<dbReference type="InterPro" id="IPR025337">
    <property type="entry name" value="Questin_oxidase-like"/>
</dbReference>
<dbReference type="PANTHER" id="PTHR35870">
    <property type="entry name" value="PROTEIN, PUTATIVE (AFU_ORTHOLOGUE AFUA_5G03330)-RELATED"/>
    <property type="match status" value="1"/>
</dbReference>
<dbReference type="Proteomes" id="UP000255529">
    <property type="component" value="Unassembled WGS sequence"/>
</dbReference>
<protein>
    <recommendedName>
        <fullName evidence="4">Questin oxidase family protein</fullName>
    </recommendedName>
</protein>
<dbReference type="PANTHER" id="PTHR35870:SF1">
    <property type="entry name" value="PROTEIN, PUTATIVE (AFU_ORTHOLOGUE AFUA_5G03330)-RELATED"/>
    <property type="match status" value="1"/>
</dbReference>
<evidence type="ECO:0000313" key="2">
    <source>
        <dbReference type="EMBL" id="SUI45210.1"/>
    </source>
</evidence>
<evidence type="ECO:0000313" key="3">
    <source>
        <dbReference type="Proteomes" id="UP000255529"/>
    </source>
</evidence>
<dbReference type="RefSeq" id="WP_115182839.1">
    <property type="nucleotide sequence ID" value="NZ_CAMKUF010000002.1"/>
</dbReference>